<dbReference type="InterPro" id="IPR019321">
    <property type="entry name" value="Nucleoporin_Nup88"/>
</dbReference>
<keyword evidence="4" id="KW-0653">Protein transport</keyword>
<keyword evidence="7" id="KW-0539">Nucleus</keyword>
<evidence type="ECO:0000256" key="7">
    <source>
        <dbReference type="ARBA" id="ARBA00023242"/>
    </source>
</evidence>
<proteinExistence type="predicted"/>
<comment type="subcellular location">
    <subcellularLocation>
        <location evidence="1">Nucleus</location>
        <location evidence="1">Nuclear pore complex</location>
    </subcellularLocation>
</comment>
<dbReference type="PANTHER" id="PTHR13257">
    <property type="entry name" value="NUCLEOPORIN NUP84-RELATED"/>
    <property type="match status" value="1"/>
</dbReference>
<dbReference type="Proteomes" id="UP000597762">
    <property type="component" value="Unassembled WGS sequence"/>
</dbReference>
<dbReference type="OrthoDB" id="341482at2759"/>
<dbReference type="GO" id="GO:0000056">
    <property type="term" value="P:ribosomal small subunit export from nucleus"/>
    <property type="evidence" value="ECO:0007669"/>
    <property type="project" value="InterPro"/>
</dbReference>
<keyword evidence="3" id="KW-0509">mRNA transport</keyword>
<sequence length="315" mass="35231">MPQTWERNVLFTESKENILCRTFPLAERLFASHGDLGLLQVLWHPGSAEDNHIAFLTSDNIIRIHNIYEPEKMMQIISLGQIDNSRGLSAMHPSLYSVFGDSAVSFDFGTPVHVPSKLKSARTKNSLAWPIFILQGNGEILILYSDITSKNPKCYPVMGPLLVHPPAEDNYGTDACSILCLQTTPPVIVMATCEGKLHHCIVLNENNNTEPTSPSASELASSSHLMSLQEERSMTSIASEIYEQKSLFVYESVELELSLASLPQMNSNNDPPEEDEYTCPIHLEQATKENVNPNIPLSLSLSPSLIDFFFYFYFF</sequence>
<comment type="caution">
    <text evidence="8">The sequence shown here is derived from an EMBL/GenBank/DDBJ whole genome shotgun (WGS) entry which is preliminary data.</text>
</comment>
<dbReference type="GO" id="GO:0000055">
    <property type="term" value="P:ribosomal large subunit export from nucleus"/>
    <property type="evidence" value="ECO:0007669"/>
    <property type="project" value="InterPro"/>
</dbReference>
<evidence type="ECO:0000256" key="6">
    <source>
        <dbReference type="ARBA" id="ARBA00023132"/>
    </source>
</evidence>
<keyword evidence="9" id="KW-1185">Reference proteome</keyword>
<accession>A0A812CYZ9</accession>
<dbReference type="GO" id="GO:0006406">
    <property type="term" value="P:mRNA export from nucleus"/>
    <property type="evidence" value="ECO:0007669"/>
    <property type="project" value="TreeGrafter"/>
</dbReference>
<protein>
    <submittedName>
        <fullName evidence="8">NUP88</fullName>
    </submittedName>
</protein>
<dbReference type="EMBL" id="CAHIKZ030002066">
    <property type="protein sequence ID" value="CAE1280439.1"/>
    <property type="molecule type" value="Genomic_DNA"/>
</dbReference>
<dbReference type="GO" id="GO:0017056">
    <property type="term" value="F:structural constituent of nuclear pore"/>
    <property type="evidence" value="ECO:0007669"/>
    <property type="project" value="InterPro"/>
</dbReference>
<keyword evidence="6" id="KW-0906">Nuclear pore complex</keyword>
<reference evidence="8" key="1">
    <citation type="submission" date="2021-01" db="EMBL/GenBank/DDBJ databases">
        <authorList>
            <person name="Li R."/>
            <person name="Bekaert M."/>
        </authorList>
    </citation>
    <scope>NUCLEOTIDE SEQUENCE</scope>
    <source>
        <strain evidence="8">Farmed</strain>
    </source>
</reference>
<dbReference type="Pfam" id="PF10168">
    <property type="entry name" value="Nup88"/>
    <property type="match status" value="1"/>
</dbReference>
<dbReference type="InterPro" id="IPR037700">
    <property type="entry name" value="NUP88/NUP82"/>
</dbReference>
<dbReference type="GO" id="GO:0006606">
    <property type="term" value="P:protein import into nucleus"/>
    <property type="evidence" value="ECO:0007669"/>
    <property type="project" value="TreeGrafter"/>
</dbReference>
<evidence type="ECO:0000256" key="3">
    <source>
        <dbReference type="ARBA" id="ARBA00022816"/>
    </source>
</evidence>
<keyword evidence="5" id="KW-0811">Translocation</keyword>
<evidence type="ECO:0000313" key="8">
    <source>
        <dbReference type="EMBL" id="CAE1280439.1"/>
    </source>
</evidence>
<dbReference type="PANTHER" id="PTHR13257:SF0">
    <property type="entry name" value="NUCLEAR PORE COMPLEX PROTEIN NUP88"/>
    <property type="match status" value="1"/>
</dbReference>
<evidence type="ECO:0000256" key="2">
    <source>
        <dbReference type="ARBA" id="ARBA00022448"/>
    </source>
</evidence>
<evidence type="ECO:0000256" key="1">
    <source>
        <dbReference type="ARBA" id="ARBA00004567"/>
    </source>
</evidence>
<gene>
    <name evidence="8" type="ORF">SPHA_42315</name>
</gene>
<organism evidence="8 9">
    <name type="scientific">Acanthosepion pharaonis</name>
    <name type="common">Pharaoh cuttlefish</name>
    <name type="synonym">Sepia pharaonis</name>
    <dbReference type="NCBI Taxonomy" id="158019"/>
    <lineage>
        <taxon>Eukaryota</taxon>
        <taxon>Metazoa</taxon>
        <taxon>Spiralia</taxon>
        <taxon>Lophotrochozoa</taxon>
        <taxon>Mollusca</taxon>
        <taxon>Cephalopoda</taxon>
        <taxon>Coleoidea</taxon>
        <taxon>Decapodiformes</taxon>
        <taxon>Sepiida</taxon>
        <taxon>Sepiina</taxon>
        <taxon>Sepiidae</taxon>
        <taxon>Acanthosepion</taxon>
    </lineage>
</organism>
<name>A0A812CYZ9_ACAPH</name>
<evidence type="ECO:0000256" key="5">
    <source>
        <dbReference type="ARBA" id="ARBA00023010"/>
    </source>
</evidence>
<dbReference type="AlphaFoldDB" id="A0A812CYZ9"/>
<dbReference type="GO" id="GO:0005643">
    <property type="term" value="C:nuclear pore"/>
    <property type="evidence" value="ECO:0007669"/>
    <property type="project" value="UniProtKB-SubCell"/>
</dbReference>
<keyword evidence="2" id="KW-0813">Transport</keyword>
<evidence type="ECO:0000256" key="4">
    <source>
        <dbReference type="ARBA" id="ARBA00022927"/>
    </source>
</evidence>
<evidence type="ECO:0000313" key="9">
    <source>
        <dbReference type="Proteomes" id="UP000597762"/>
    </source>
</evidence>